<protein>
    <submittedName>
        <fullName evidence="2">Uncharacterized protein</fullName>
    </submittedName>
</protein>
<dbReference type="Gene3D" id="3.40.1360.10">
    <property type="match status" value="1"/>
</dbReference>
<gene>
    <name evidence="2" type="ORF">C7B77_01980</name>
</gene>
<organism evidence="2 3">
    <name type="scientific">Chamaesiphon polymorphus CCALA 037</name>
    <dbReference type="NCBI Taxonomy" id="2107692"/>
    <lineage>
        <taxon>Bacteria</taxon>
        <taxon>Bacillati</taxon>
        <taxon>Cyanobacteriota</taxon>
        <taxon>Cyanophyceae</taxon>
        <taxon>Gomontiellales</taxon>
        <taxon>Chamaesiphonaceae</taxon>
        <taxon>Chamaesiphon</taxon>
    </lineage>
</organism>
<keyword evidence="1" id="KW-0812">Transmembrane</keyword>
<accession>A0A2T1GMQ2</accession>
<evidence type="ECO:0000313" key="2">
    <source>
        <dbReference type="EMBL" id="PSB59184.1"/>
    </source>
</evidence>
<dbReference type="EMBL" id="PVWO01000012">
    <property type="protein sequence ID" value="PSB59184.1"/>
    <property type="molecule type" value="Genomic_DNA"/>
</dbReference>
<keyword evidence="3" id="KW-1185">Reference proteome</keyword>
<dbReference type="SUPFAM" id="SSF56726">
    <property type="entry name" value="DNA topoisomerase IV, alpha subunit"/>
    <property type="match status" value="1"/>
</dbReference>
<dbReference type="Proteomes" id="UP000238937">
    <property type="component" value="Unassembled WGS sequence"/>
</dbReference>
<dbReference type="OrthoDB" id="427126at2"/>
<keyword evidence="1" id="KW-1133">Transmembrane helix</keyword>
<dbReference type="RefSeq" id="WP_106299806.1">
    <property type="nucleotide sequence ID" value="NZ_PVWO01000012.1"/>
</dbReference>
<feature type="transmembrane region" description="Helical" evidence="1">
    <location>
        <begin position="84"/>
        <end position="101"/>
    </location>
</feature>
<reference evidence="2 3" key="1">
    <citation type="submission" date="2018-03" db="EMBL/GenBank/DDBJ databases">
        <title>The ancient ancestry and fast evolution of plastids.</title>
        <authorList>
            <person name="Moore K.R."/>
            <person name="Magnabosco C."/>
            <person name="Momper L."/>
            <person name="Gold D.A."/>
            <person name="Bosak T."/>
            <person name="Fournier G.P."/>
        </authorList>
    </citation>
    <scope>NUCLEOTIDE SEQUENCE [LARGE SCALE GENOMIC DNA]</scope>
    <source>
        <strain evidence="2 3">CCALA 037</strain>
    </source>
</reference>
<dbReference type="GO" id="GO:0003677">
    <property type="term" value="F:DNA binding"/>
    <property type="evidence" value="ECO:0007669"/>
    <property type="project" value="InterPro"/>
</dbReference>
<keyword evidence="1" id="KW-0472">Membrane</keyword>
<feature type="transmembrane region" description="Helical" evidence="1">
    <location>
        <begin position="107"/>
        <end position="125"/>
    </location>
</feature>
<proteinExistence type="predicted"/>
<evidence type="ECO:0000256" key="1">
    <source>
        <dbReference type="SAM" id="Phobius"/>
    </source>
</evidence>
<name>A0A2T1GMQ2_9CYAN</name>
<dbReference type="AlphaFoldDB" id="A0A2T1GMQ2"/>
<dbReference type="InterPro" id="IPR036078">
    <property type="entry name" value="Spo11/TopoVI_A_sf"/>
</dbReference>
<sequence>MRCINCSTDNTLQDRTDNLGRCKKCGHYFVFEPKMMLSKVTVTDVFFARLITKVSANETLFFTSSQLYYLLNMRLQAYVNKNDLATVFLFALFIIVSLIANIDKARIIGTIIIALIGVGGIFYFVGKPRKKRKVSDPLGIDRAQFDRWLARWNSINNPPEKLLPIPETNNLPAAPNVEVTAYSFDRVVICDTPEIAQLLISNNFHFENNCAILTIDGYPQHIFTTTMEMLRRNLDLKVYALHNCSPKGVQLASRLRQDENWFPNLTIPIIDVGILPRQIIDNLDILTLQSTASAELAQQLPPDVRNSLNPNELAWLDAGCYLELEFFSPQKLIRILQRAISESRELAVIEGDGMVVVDNFNFYTVDSFG</sequence>
<comment type="caution">
    <text evidence="2">The sequence shown here is derived from an EMBL/GenBank/DDBJ whole genome shotgun (WGS) entry which is preliminary data.</text>
</comment>
<dbReference type="GO" id="GO:0005694">
    <property type="term" value="C:chromosome"/>
    <property type="evidence" value="ECO:0007669"/>
    <property type="project" value="InterPro"/>
</dbReference>
<evidence type="ECO:0000313" key="3">
    <source>
        <dbReference type="Proteomes" id="UP000238937"/>
    </source>
</evidence>